<dbReference type="Proteomes" id="UP000076580">
    <property type="component" value="Chromosome 03"/>
</dbReference>
<name>A0A151GAQ6_DRECN</name>
<feature type="domain" description="DUF3835" evidence="3">
    <location>
        <begin position="526"/>
        <end position="601"/>
    </location>
</feature>
<dbReference type="PANTHER" id="PTHR15111:SF0">
    <property type="entry name" value="UNCONVENTIONAL PREFOLDIN RPB5 INTERACTOR 1"/>
    <property type="match status" value="1"/>
</dbReference>
<evidence type="ECO:0000256" key="2">
    <source>
        <dbReference type="SAM" id="MobiDB-lite"/>
    </source>
</evidence>
<dbReference type="Pfam" id="PF13758">
    <property type="entry name" value="Prefoldin_3"/>
    <property type="match status" value="1"/>
</dbReference>
<dbReference type="GeneID" id="63718764"/>
<feature type="compositionally biased region" description="Basic and acidic residues" evidence="2">
    <location>
        <begin position="578"/>
        <end position="594"/>
    </location>
</feature>
<dbReference type="STRING" id="98403.A0A151GAQ6"/>
<feature type="region of interest" description="Disordered" evidence="2">
    <location>
        <begin position="309"/>
        <end position="503"/>
    </location>
</feature>
<reference evidence="4 5" key="1">
    <citation type="journal article" date="2016" name="Sci. Rep.">
        <title>Insights into Adaptations to a Near-Obligate Nematode Endoparasitic Lifestyle from the Finished Genome of Drechmeria coniospora.</title>
        <authorList>
            <person name="Zhang L."/>
            <person name="Zhou Z."/>
            <person name="Guo Q."/>
            <person name="Fokkens L."/>
            <person name="Miskei M."/>
            <person name="Pocsi I."/>
            <person name="Zhang W."/>
            <person name="Chen M."/>
            <person name="Wang L."/>
            <person name="Sun Y."/>
            <person name="Donzelli B.G."/>
            <person name="Gibson D.M."/>
            <person name="Nelson D.R."/>
            <person name="Luo J.G."/>
            <person name="Rep M."/>
            <person name="Liu H."/>
            <person name="Yang S."/>
            <person name="Wang J."/>
            <person name="Krasnoff S.B."/>
            <person name="Xu Y."/>
            <person name="Molnar I."/>
            <person name="Lin M."/>
        </authorList>
    </citation>
    <scope>NUCLEOTIDE SEQUENCE [LARGE SCALE GENOMIC DNA]</scope>
    <source>
        <strain evidence="4 5">ARSEF 6962</strain>
    </source>
</reference>
<comment type="caution">
    <text evidence="4">The sequence shown here is derived from an EMBL/GenBank/DDBJ whole genome shotgun (WGS) entry which is preliminary data.</text>
</comment>
<dbReference type="AlphaFoldDB" id="A0A151GAQ6"/>
<organism evidence="4 5">
    <name type="scientific">Drechmeria coniospora</name>
    <name type="common">Nematophagous fungus</name>
    <name type="synonym">Meria coniospora</name>
    <dbReference type="NCBI Taxonomy" id="98403"/>
    <lineage>
        <taxon>Eukaryota</taxon>
        <taxon>Fungi</taxon>
        <taxon>Dikarya</taxon>
        <taxon>Ascomycota</taxon>
        <taxon>Pezizomycotina</taxon>
        <taxon>Sordariomycetes</taxon>
        <taxon>Hypocreomycetidae</taxon>
        <taxon>Hypocreales</taxon>
        <taxon>Ophiocordycipitaceae</taxon>
        <taxon>Drechmeria</taxon>
    </lineage>
</organism>
<sequence length="604" mass="67710">MSSATDHLPSLEARRLQLEETVNQLRKALQHWQVWDAEYEALKEEVAAASDGTNEEDELRRIHDDFEGELLHGKELDDIFGLREQRPKEQLLNMLQRRIDYVARNINNLQKQLEVAEDDYDTAVIGQADEIDEGAEPITEIVEELDDDDNVVSYRLNQPSASVPQIRKALEKAGIEDVSDAEQQQRQQQRQQQQRHAPGATSSSKSDAEAKPATLSENGHPQPVLAAKKTAAFSDDTPMEDLSTPTPAPDVARRIQRVQQIMKTAKEQEDISRETPVIPEDDDPYDADLRQQMLKYSVGEVGAVVAELQLEGSDAEDDAEDDGFDYGDGELEEDEYESDDEDRWGRSTGRIVTDDYRQRMLELEERLGIKSRFTQQNERDDGSDDGSDDDDEGIGRIVVKRDVTSHSASAPPPPKSSIKDKQSNGKGQKGVRFSPSLDIAPDHDGLAASSERREEPRVEPLGDIVERVGPPQPTATRRPPSRFKKAQAEAAASGDIPKGPLDVPRRFLDQERDAREVPAGPEGTTLADKLVEREPSFDVAPPDEFGDSIDHNAVADEYHRMRNKFIQRQGGFLVEDETPTRVRDETGREPEPMSRFKAARLSRQ</sequence>
<feature type="region of interest" description="Disordered" evidence="2">
    <location>
        <begin position="174"/>
        <end position="285"/>
    </location>
</feature>
<dbReference type="InterPro" id="IPR024325">
    <property type="entry name" value="DUF3835"/>
</dbReference>
<feature type="compositionally biased region" description="Basic and acidic residues" evidence="2">
    <location>
        <begin position="264"/>
        <end position="273"/>
    </location>
</feature>
<feature type="region of interest" description="Disordered" evidence="2">
    <location>
        <begin position="577"/>
        <end position="604"/>
    </location>
</feature>
<dbReference type="InterPro" id="IPR039553">
    <property type="entry name" value="Prefoldin-like"/>
</dbReference>
<feature type="compositionally biased region" description="Basic and acidic residues" evidence="2">
    <location>
        <begin position="440"/>
        <end position="466"/>
    </location>
</feature>
<dbReference type="RefSeq" id="XP_040653516.1">
    <property type="nucleotide sequence ID" value="XM_040803412.1"/>
</dbReference>
<evidence type="ECO:0000313" key="4">
    <source>
        <dbReference type="EMBL" id="KYK54164.1"/>
    </source>
</evidence>
<dbReference type="GO" id="GO:0003714">
    <property type="term" value="F:transcription corepressor activity"/>
    <property type="evidence" value="ECO:0007669"/>
    <property type="project" value="TreeGrafter"/>
</dbReference>
<proteinExistence type="predicted"/>
<protein>
    <recommendedName>
        <fullName evidence="3">DUF3835 domain-containing protein</fullName>
    </recommendedName>
</protein>
<dbReference type="InterPro" id="IPR052255">
    <property type="entry name" value="RNA_pol_II_subunit5-mediator"/>
</dbReference>
<accession>A0A151GAQ6</accession>
<feature type="compositionally biased region" description="Basic and acidic residues" evidence="2">
    <location>
        <begin position="352"/>
        <end position="368"/>
    </location>
</feature>
<keyword evidence="5" id="KW-1185">Reference proteome</keyword>
<dbReference type="InParanoid" id="A0A151GAQ6"/>
<dbReference type="GO" id="GO:0003682">
    <property type="term" value="F:chromatin binding"/>
    <property type="evidence" value="ECO:0007669"/>
    <property type="project" value="TreeGrafter"/>
</dbReference>
<evidence type="ECO:0000256" key="1">
    <source>
        <dbReference type="SAM" id="Coils"/>
    </source>
</evidence>
<dbReference type="PANTHER" id="PTHR15111">
    <property type="entry name" value="RNA POLYMERASE II SUBUNIT 5-MEDIATING PROTEIN NNX3"/>
    <property type="match status" value="1"/>
</dbReference>
<dbReference type="GO" id="GO:0019212">
    <property type="term" value="F:phosphatase inhibitor activity"/>
    <property type="evidence" value="ECO:0007669"/>
    <property type="project" value="TreeGrafter"/>
</dbReference>
<feature type="compositionally biased region" description="Low complexity" evidence="2">
    <location>
        <begin position="184"/>
        <end position="195"/>
    </location>
</feature>
<feature type="coiled-coil region" evidence="1">
    <location>
        <begin position="92"/>
        <end position="119"/>
    </location>
</feature>
<dbReference type="Pfam" id="PF12927">
    <property type="entry name" value="DUF3835"/>
    <property type="match status" value="1"/>
</dbReference>
<dbReference type="GO" id="GO:0000122">
    <property type="term" value="P:negative regulation of transcription by RNA polymerase II"/>
    <property type="evidence" value="ECO:0007669"/>
    <property type="project" value="TreeGrafter"/>
</dbReference>
<evidence type="ECO:0000259" key="3">
    <source>
        <dbReference type="Pfam" id="PF12927"/>
    </source>
</evidence>
<dbReference type="EMBL" id="LAYC01000003">
    <property type="protein sequence ID" value="KYK54164.1"/>
    <property type="molecule type" value="Genomic_DNA"/>
</dbReference>
<feature type="compositionally biased region" description="Acidic residues" evidence="2">
    <location>
        <begin position="313"/>
        <end position="342"/>
    </location>
</feature>
<feature type="compositionally biased region" description="Acidic residues" evidence="2">
    <location>
        <begin position="381"/>
        <end position="392"/>
    </location>
</feature>
<keyword evidence="1" id="KW-0175">Coiled coil</keyword>
<gene>
    <name evidence="4" type="ORF">DCS_06121</name>
</gene>
<evidence type="ECO:0000313" key="5">
    <source>
        <dbReference type="Proteomes" id="UP000076580"/>
    </source>
</evidence>